<dbReference type="GO" id="GO:0006310">
    <property type="term" value="P:DNA recombination"/>
    <property type="evidence" value="ECO:0007669"/>
    <property type="project" value="UniProtKB-KW"/>
</dbReference>
<evidence type="ECO:0000256" key="2">
    <source>
        <dbReference type="ARBA" id="ARBA00023172"/>
    </source>
</evidence>
<dbReference type="HAMAP" id="MF_00984">
    <property type="entry name" value="SSB"/>
    <property type="match status" value="1"/>
</dbReference>
<reference evidence="7" key="1">
    <citation type="submission" date="2018-05" db="EMBL/GenBank/DDBJ databases">
        <authorList>
            <person name="Li X."/>
        </authorList>
    </citation>
    <scope>NUCLEOTIDE SEQUENCE [LARGE SCALE GENOMIC DNA]</scope>
    <source>
        <strain evidence="7">LX32</strain>
    </source>
</reference>
<accession>A0A328AL93</accession>
<dbReference type="PANTHER" id="PTHR10302:SF0">
    <property type="entry name" value="SINGLE-STRANDED DNA-BINDING PROTEIN, MITOCHONDRIAL"/>
    <property type="match status" value="1"/>
</dbReference>
<evidence type="ECO:0000256" key="3">
    <source>
        <dbReference type="HAMAP-Rule" id="MF_00984"/>
    </source>
</evidence>
<proteinExistence type="inferred from homology"/>
<dbReference type="PIRSF" id="PIRSF002070">
    <property type="entry name" value="SSB"/>
    <property type="match status" value="1"/>
</dbReference>
<dbReference type="Proteomes" id="UP000249254">
    <property type="component" value="Unassembled WGS sequence"/>
</dbReference>
<keyword evidence="1 3" id="KW-0238">DNA-binding</keyword>
<evidence type="ECO:0000256" key="1">
    <source>
        <dbReference type="ARBA" id="ARBA00023125"/>
    </source>
</evidence>
<sequence>MTANRVTLIGRLGTNPEFRTTNNGAKVATFRIATEERWKKDGERKSRTTWHTVETFMQGTVKFLEAYVQKGDLVEVTGILRYDEFEKGGVKQSRAKIAMSGPQHQLTVLQGSRSNGASQPDEPADRDFQPEIDEPVC</sequence>
<dbReference type="GO" id="GO:0009295">
    <property type="term" value="C:nucleoid"/>
    <property type="evidence" value="ECO:0007669"/>
    <property type="project" value="TreeGrafter"/>
</dbReference>
<dbReference type="RefSeq" id="WP_111529358.1">
    <property type="nucleotide sequence ID" value="NZ_JBHRSG010000003.1"/>
</dbReference>
<dbReference type="InterPro" id="IPR012340">
    <property type="entry name" value="NA-bd_OB-fold"/>
</dbReference>
<evidence type="ECO:0000313" key="6">
    <source>
        <dbReference type="EMBL" id="RAK55610.1"/>
    </source>
</evidence>
<organism evidence="6 7">
    <name type="scientific">Phenylobacterium soli</name>
    <dbReference type="NCBI Taxonomy" id="2170551"/>
    <lineage>
        <taxon>Bacteria</taxon>
        <taxon>Pseudomonadati</taxon>
        <taxon>Pseudomonadota</taxon>
        <taxon>Alphaproteobacteria</taxon>
        <taxon>Caulobacterales</taxon>
        <taxon>Caulobacteraceae</taxon>
        <taxon>Phenylobacterium</taxon>
    </lineage>
</organism>
<keyword evidence="7" id="KW-1185">Reference proteome</keyword>
<dbReference type="Pfam" id="PF00436">
    <property type="entry name" value="SSB"/>
    <property type="match status" value="1"/>
</dbReference>
<protein>
    <recommendedName>
        <fullName evidence="3 4">Single-stranded DNA-binding protein</fullName>
        <shortName evidence="3">SSB</shortName>
    </recommendedName>
</protein>
<feature type="compositionally biased region" description="Polar residues" evidence="5">
    <location>
        <begin position="109"/>
        <end position="118"/>
    </location>
</feature>
<dbReference type="PROSITE" id="PS50935">
    <property type="entry name" value="SSB"/>
    <property type="match status" value="1"/>
</dbReference>
<dbReference type="GO" id="GO:0006260">
    <property type="term" value="P:DNA replication"/>
    <property type="evidence" value="ECO:0007669"/>
    <property type="project" value="InterPro"/>
</dbReference>
<dbReference type="NCBIfam" id="TIGR00621">
    <property type="entry name" value="ssb"/>
    <property type="match status" value="1"/>
</dbReference>
<dbReference type="SUPFAM" id="SSF50249">
    <property type="entry name" value="Nucleic acid-binding proteins"/>
    <property type="match status" value="1"/>
</dbReference>
<dbReference type="AlphaFoldDB" id="A0A328AL93"/>
<dbReference type="GO" id="GO:0003697">
    <property type="term" value="F:single-stranded DNA binding"/>
    <property type="evidence" value="ECO:0007669"/>
    <property type="project" value="UniProtKB-UniRule"/>
</dbReference>
<gene>
    <name evidence="6" type="ORF">DJ017_14380</name>
</gene>
<dbReference type="CDD" id="cd04496">
    <property type="entry name" value="SSB_OBF"/>
    <property type="match status" value="1"/>
</dbReference>
<dbReference type="InterPro" id="IPR011344">
    <property type="entry name" value="ssDNA-bd"/>
</dbReference>
<evidence type="ECO:0000256" key="4">
    <source>
        <dbReference type="PIRNR" id="PIRNR002070"/>
    </source>
</evidence>
<dbReference type="PANTHER" id="PTHR10302">
    <property type="entry name" value="SINGLE-STRANDED DNA-BINDING PROTEIN"/>
    <property type="match status" value="1"/>
</dbReference>
<evidence type="ECO:0000256" key="5">
    <source>
        <dbReference type="SAM" id="MobiDB-lite"/>
    </source>
</evidence>
<comment type="caution">
    <text evidence="3">Lacks conserved residue(s) required for the propagation of feature annotation.</text>
</comment>
<comment type="caution">
    <text evidence="6">The sequence shown here is derived from an EMBL/GenBank/DDBJ whole genome shotgun (WGS) entry which is preliminary data.</text>
</comment>
<dbReference type="InterPro" id="IPR000424">
    <property type="entry name" value="Primosome_PriB/ssb"/>
</dbReference>
<comment type="subunit">
    <text evidence="3">Homotetramer.</text>
</comment>
<dbReference type="EMBL" id="QFYQ01000001">
    <property type="protein sequence ID" value="RAK55610.1"/>
    <property type="molecule type" value="Genomic_DNA"/>
</dbReference>
<feature type="region of interest" description="Disordered" evidence="5">
    <location>
        <begin position="109"/>
        <end position="137"/>
    </location>
</feature>
<dbReference type="Gene3D" id="2.40.50.140">
    <property type="entry name" value="Nucleic acid-binding proteins"/>
    <property type="match status" value="1"/>
</dbReference>
<dbReference type="OrthoDB" id="7188660at2"/>
<name>A0A328AL93_9CAUL</name>
<keyword evidence="2" id="KW-0233">DNA recombination</keyword>
<evidence type="ECO:0000313" key="7">
    <source>
        <dbReference type="Proteomes" id="UP000249254"/>
    </source>
</evidence>